<dbReference type="EMBL" id="LR796483">
    <property type="protein sequence ID" value="CAB4148005.1"/>
    <property type="molecule type" value="Genomic_DNA"/>
</dbReference>
<organism evidence="2">
    <name type="scientific">uncultured Caudovirales phage</name>
    <dbReference type="NCBI Taxonomy" id="2100421"/>
    <lineage>
        <taxon>Viruses</taxon>
        <taxon>Duplodnaviria</taxon>
        <taxon>Heunggongvirae</taxon>
        <taxon>Uroviricota</taxon>
        <taxon>Caudoviricetes</taxon>
        <taxon>Peduoviridae</taxon>
        <taxon>Maltschvirus</taxon>
        <taxon>Maltschvirus maltsch</taxon>
    </lineage>
</organism>
<feature type="transmembrane region" description="Helical" evidence="1">
    <location>
        <begin position="58"/>
        <end position="76"/>
    </location>
</feature>
<gene>
    <name evidence="2" type="ORF">UFOVP431_76</name>
</gene>
<proteinExistence type="predicted"/>
<accession>A0A6J5MLP4</accession>
<protein>
    <submittedName>
        <fullName evidence="2">Uncharacterized protein</fullName>
    </submittedName>
</protein>
<keyword evidence="1" id="KW-0812">Transmembrane</keyword>
<sequence>MNQGAPEEPTPNPGETSGSERIFLIRCLVGILSAGIVISATDLAICRYRASNSCDPQTTAVAAAVAAAAGWIGGILTKSPQ</sequence>
<reference evidence="2" key="1">
    <citation type="submission" date="2020-04" db="EMBL/GenBank/DDBJ databases">
        <authorList>
            <person name="Chiriac C."/>
            <person name="Salcher M."/>
            <person name="Ghai R."/>
            <person name="Kavagutti S V."/>
        </authorList>
    </citation>
    <scope>NUCLEOTIDE SEQUENCE</scope>
</reference>
<feature type="transmembrane region" description="Helical" evidence="1">
    <location>
        <begin position="23"/>
        <end position="46"/>
    </location>
</feature>
<evidence type="ECO:0000256" key="1">
    <source>
        <dbReference type="SAM" id="Phobius"/>
    </source>
</evidence>
<keyword evidence="1" id="KW-0472">Membrane</keyword>
<evidence type="ECO:0000313" key="2">
    <source>
        <dbReference type="EMBL" id="CAB4148005.1"/>
    </source>
</evidence>
<keyword evidence="1" id="KW-1133">Transmembrane helix</keyword>
<name>A0A6J5MLP4_9CAUD</name>